<proteinExistence type="predicted"/>
<keyword evidence="2" id="KW-1133">Transmembrane helix</keyword>
<dbReference type="InterPro" id="IPR012469">
    <property type="entry name" value="DUF1688"/>
</dbReference>
<dbReference type="AlphaFoldDB" id="A0A507CG23"/>
<dbReference type="OrthoDB" id="2153176at2759"/>
<dbReference type="GeneID" id="42002525"/>
<comment type="caution">
    <text evidence="3">The sequence shown here is derived from an EMBL/GenBank/DDBJ whole genome shotgun (WGS) entry which is preliminary data.</text>
</comment>
<evidence type="ECO:0000256" key="2">
    <source>
        <dbReference type="SAM" id="Phobius"/>
    </source>
</evidence>
<dbReference type="PANTHER" id="PTHR31687:SF3">
    <property type="entry name" value="PROTEIN URG3"/>
    <property type="match status" value="1"/>
</dbReference>
<dbReference type="STRING" id="1806994.A0A507CG23"/>
<feature type="transmembrane region" description="Helical" evidence="2">
    <location>
        <begin position="142"/>
        <end position="160"/>
    </location>
</feature>
<dbReference type="Pfam" id="PF07958">
    <property type="entry name" value="DUF1688"/>
    <property type="match status" value="2"/>
</dbReference>
<feature type="region of interest" description="Disordered" evidence="1">
    <location>
        <begin position="1"/>
        <end position="38"/>
    </location>
</feature>
<name>A0A507CG23_9FUNG</name>
<feature type="transmembrane region" description="Helical" evidence="2">
    <location>
        <begin position="99"/>
        <end position="121"/>
    </location>
</feature>
<keyword evidence="2" id="KW-0812">Transmembrane</keyword>
<keyword evidence="4" id="KW-1185">Reference proteome</keyword>
<reference evidence="3 4" key="1">
    <citation type="journal article" date="2019" name="Sci. Rep.">
        <title>Comparative genomics of chytrid fungi reveal insights into the obligate biotrophic and pathogenic lifestyle of Synchytrium endobioticum.</title>
        <authorList>
            <person name="van de Vossenberg B.T.L.H."/>
            <person name="Warris S."/>
            <person name="Nguyen H.D.T."/>
            <person name="van Gent-Pelzer M.P.E."/>
            <person name="Joly D.L."/>
            <person name="van de Geest H.C."/>
            <person name="Bonants P.J.M."/>
            <person name="Smith D.S."/>
            <person name="Levesque C.A."/>
            <person name="van der Lee T.A.J."/>
        </authorList>
    </citation>
    <scope>NUCLEOTIDE SEQUENCE [LARGE SCALE GENOMIC DNA]</scope>
    <source>
        <strain evidence="3 4">JEL517</strain>
    </source>
</reference>
<sequence>MESSEIDTRSTPRLLRESGALSSASSSTSFPSTSSPGLSWSTRFKRNSAINSRSPSIPLQNVAPTTRKAKQPFATITRVAEVDGRPARIFFAPTLDANAILTILGTTMIYSILLVILYLVLSARFQESFLTNSVSDFIRTNYAAGVSILLIAISGVWHFGSDYYRLHYDSKGQHTDPTDPWSGSTSEMDFSLLKSAVKKEGEIRAMKMPEWVLNPMQPGSYLANRSVQVVLLDMNRDPDVEVSVSMTAHSKPERVIMETVKYLQSLPSIRERAQLVLKHPKSLQHFNLHLDKLPNVIQTVLDLIKRDYSTPQDVPAHSRWRHFEAPAKSGGDKVDRIGTLMKLWKGDDVEDNDKAEEEDDDDKKGGKNASTSKRKRKNTVSSPSSPTRQSARLSTTAKTTKPQPHNEDALERIRRLLDLFVISVLLDAGAGNTWKYHPKGTSSDSIMNRSEGLAVASYDWFNDGGLSSSPDKFPHRVDAKKLKSVSVDDIKIAFQVTDDNSLVGVDGRCELLNRLGRVLEEKKVYFGKGKIARPGFMLDYLLAHPTTTTTDGNISVSINALWTVVMDGLSGVWPATRTKLNDISLGDVWPCNAMTSISKQLRKSHDKVITSYDIAADNLVPFHKLSQWLTYSLMEPLSLLDITIRDAHVMTGLPEYRNGGLLVDSGVLELRADSIGEKDGDGIPVYNVYDDVVVEWRVLTVALLDLIGQGVREKLGMSVEELPLVKVLEAGTWKAGREIAAKKRPATRGPPINIISDGTVF</sequence>
<feature type="compositionally biased region" description="Basic and acidic residues" evidence="1">
    <location>
        <begin position="1"/>
        <end position="16"/>
    </location>
</feature>
<feature type="region of interest" description="Disordered" evidence="1">
    <location>
        <begin position="351"/>
        <end position="408"/>
    </location>
</feature>
<feature type="compositionally biased region" description="Polar residues" evidence="1">
    <location>
        <begin position="379"/>
        <end position="403"/>
    </location>
</feature>
<gene>
    <name evidence="3" type="ORF">SmJEL517_g01300</name>
</gene>
<accession>A0A507CG23</accession>
<dbReference type="EMBL" id="QEAO01000004">
    <property type="protein sequence ID" value="TPX36535.1"/>
    <property type="molecule type" value="Genomic_DNA"/>
</dbReference>
<feature type="compositionally biased region" description="Acidic residues" evidence="1">
    <location>
        <begin position="351"/>
        <end position="361"/>
    </location>
</feature>
<dbReference type="RefSeq" id="XP_031026749.1">
    <property type="nucleotide sequence ID" value="XM_031167228.1"/>
</dbReference>
<evidence type="ECO:0000256" key="1">
    <source>
        <dbReference type="SAM" id="MobiDB-lite"/>
    </source>
</evidence>
<organism evidence="3 4">
    <name type="scientific">Synchytrium microbalum</name>
    <dbReference type="NCBI Taxonomy" id="1806994"/>
    <lineage>
        <taxon>Eukaryota</taxon>
        <taxon>Fungi</taxon>
        <taxon>Fungi incertae sedis</taxon>
        <taxon>Chytridiomycota</taxon>
        <taxon>Chytridiomycota incertae sedis</taxon>
        <taxon>Chytridiomycetes</taxon>
        <taxon>Synchytriales</taxon>
        <taxon>Synchytriaceae</taxon>
        <taxon>Synchytrium</taxon>
    </lineage>
</organism>
<feature type="compositionally biased region" description="Low complexity" evidence="1">
    <location>
        <begin position="18"/>
        <end position="38"/>
    </location>
</feature>
<dbReference type="PANTHER" id="PTHR31687">
    <property type="match status" value="1"/>
</dbReference>
<keyword evidence="2" id="KW-0472">Membrane</keyword>
<dbReference type="Proteomes" id="UP000319731">
    <property type="component" value="Unassembled WGS sequence"/>
</dbReference>
<protein>
    <submittedName>
        <fullName evidence="3">Uncharacterized protein</fullName>
    </submittedName>
</protein>
<evidence type="ECO:0000313" key="4">
    <source>
        <dbReference type="Proteomes" id="UP000319731"/>
    </source>
</evidence>
<evidence type="ECO:0000313" key="3">
    <source>
        <dbReference type="EMBL" id="TPX36535.1"/>
    </source>
</evidence>